<comment type="caution">
    <text evidence="2">The sequence shown here is derived from an EMBL/GenBank/DDBJ whole genome shotgun (WGS) entry which is preliminary data.</text>
</comment>
<evidence type="ECO:0000259" key="1">
    <source>
        <dbReference type="Pfam" id="PF03992"/>
    </source>
</evidence>
<reference evidence="2 3" key="1">
    <citation type="submission" date="2013-02" db="EMBL/GenBank/DDBJ databases">
        <title>Genome sequence of Candida maltosa Xu316, a potential industrial strain for xylitol and ethanol production.</title>
        <authorList>
            <person name="Yu J."/>
            <person name="Wang Q."/>
            <person name="Geng X."/>
            <person name="Bao W."/>
            <person name="He P."/>
            <person name="Cai J."/>
        </authorList>
    </citation>
    <scope>NUCLEOTIDE SEQUENCE [LARGE SCALE GENOMIC DNA]</scope>
    <source>
        <strain evidence="3">Xu316</strain>
    </source>
</reference>
<dbReference type="InterPro" id="IPR011008">
    <property type="entry name" value="Dimeric_a/b-barrel"/>
</dbReference>
<dbReference type="EMBL" id="AOGT01000907">
    <property type="protein sequence ID" value="EMG48901.1"/>
    <property type="molecule type" value="Genomic_DNA"/>
</dbReference>
<dbReference type="eggNOG" id="ENOG502S9HJ">
    <property type="taxonomic scope" value="Eukaryota"/>
</dbReference>
<proteinExistence type="predicted"/>
<keyword evidence="3" id="KW-1185">Reference proteome</keyword>
<gene>
    <name evidence="2" type="ORF">G210_0456</name>
</gene>
<dbReference type="HOGENOM" id="CLU_127039_1_0_1"/>
<dbReference type="OMA" id="TPEPPYY"/>
<accession>M3IQW3</accession>
<evidence type="ECO:0000313" key="3">
    <source>
        <dbReference type="Proteomes" id="UP000011777"/>
    </source>
</evidence>
<dbReference type="PANTHER" id="PTHR37811:SF2">
    <property type="entry name" value="ABM DOMAIN-CONTAINING PROTEIN"/>
    <property type="match status" value="1"/>
</dbReference>
<feature type="domain" description="ABM" evidence="1">
    <location>
        <begin position="21"/>
        <end position="84"/>
    </location>
</feature>
<dbReference type="SUPFAM" id="SSF54909">
    <property type="entry name" value="Dimeric alpha+beta barrel"/>
    <property type="match status" value="1"/>
</dbReference>
<sequence length="110" mass="12862">MTSFKPPYYMVSFTSRLSENATEEEQQEYKKLSQLMVDLAQQQPGFLGFESARDGTGLGITISYWTDKSNIKDWKRQIDHRTAQSLGKSKFYQSYRVRIAHVESDYSFEK</sequence>
<dbReference type="PANTHER" id="PTHR37811">
    <property type="entry name" value="BLL5343 PROTEIN"/>
    <property type="match status" value="1"/>
</dbReference>
<dbReference type="STRING" id="1245528.M3IQW3"/>
<dbReference type="AlphaFoldDB" id="M3IQW3"/>
<protein>
    <recommendedName>
        <fullName evidence="1">ABM domain-containing protein</fullName>
    </recommendedName>
</protein>
<dbReference type="InterPro" id="IPR052936">
    <property type="entry name" value="Jasmonate_Hydroxylase-like"/>
</dbReference>
<dbReference type="Proteomes" id="UP000011777">
    <property type="component" value="Unassembled WGS sequence"/>
</dbReference>
<dbReference type="OrthoDB" id="10263341at2759"/>
<organism evidence="2 3">
    <name type="scientific">Candida maltosa (strain Xu316)</name>
    <name type="common">Yeast</name>
    <dbReference type="NCBI Taxonomy" id="1245528"/>
    <lineage>
        <taxon>Eukaryota</taxon>
        <taxon>Fungi</taxon>
        <taxon>Dikarya</taxon>
        <taxon>Ascomycota</taxon>
        <taxon>Saccharomycotina</taxon>
        <taxon>Pichiomycetes</taxon>
        <taxon>Debaryomycetaceae</taxon>
        <taxon>Candida/Lodderomyces clade</taxon>
        <taxon>Candida</taxon>
    </lineage>
</organism>
<dbReference type="Gene3D" id="3.30.70.100">
    <property type="match status" value="1"/>
</dbReference>
<dbReference type="InterPro" id="IPR007138">
    <property type="entry name" value="ABM_dom"/>
</dbReference>
<name>M3IQW3_CANMX</name>
<evidence type="ECO:0000313" key="2">
    <source>
        <dbReference type="EMBL" id="EMG48901.1"/>
    </source>
</evidence>
<dbReference type="Pfam" id="PF03992">
    <property type="entry name" value="ABM"/>
    <property type="match status" value="1"/>
</dbReference>